<sequence>HVVVPAGPLLPAGSSGRLDVGILRLRLHHSGGPEPCGPSVALHQRHGNFGPGEVCVWDHAGRFILSRHGHGVRALQAGGGAERDAGAALGRLNLAGWRWGSSAPWACVWWPTSR</sequence>
<dbReference type="AlphaFoldDB" id="Q4TEB7"/>
<organism evidence="1">
    <name type="scientific">Tetraodon nigroviridis</name>
    <name type="common">Spotted green pufferfish</name>
    <name type="synonym">Chelonodon nigroviridis</name>
    <dbReference type="NCBI Taxonomy" id="99883"/>
    <lineage>
        <taxon>Eukaryota</taxon>
        <taxon>Metazoa</taxon>
        <taxon>Chordata</taxon>
        <taxon>Craniata</taxon>
        <taxon>Vertebrata</taxon>
        <taxon>Euteleostomi</taxon>
        <taxon>Actinopterygii</taxon>
        <taxon>Neopterygii</taxon>
        <taxon>Teleostei</taxon>
        <taxon>Neoteleostei</taxon>
        <taxon>Acanthomorphata</taxon>
        <taxon>Eupercaria</taxon>
        <taxon>Tetraodontiformes</taxon>
        <taxon>Tetradontoidea</taxon>
        <taxon>Tetraodontidae</taxon>
        <taxon>Tetraodon</taxon>
    </lineage>
</organism>
<gene>
    <name evidence="1" type="ORF">GSTENG00002333001</name>
</gene>
<name>Q4TEB7_TETNG</name>
<protein>
    <submittedName>
        <fullName evidence="1">(spotted green pufferfish) hypothetical protein</fullName>
    </submittedName>
</protein>
<evidence type="ECO:0000313" key="1">
    <source>
        <dbReference type="EMBL" id="CAF88765.1"/>
    </source>
</evidence>
<dbReference type="KEGG" id="tng:GSTEN00002333G001"/>
<comment type="caution">
    <text evidence="1">The sequence shown here is derived from an EMBL/GenBank/DDBJ whole genome shotgun (WGS) entry which is preliminary data.</text>
</comment>
<accession>Q4TEB7</accession>
<reference evidence="1" key="2">
    <citation type="submission" date="2004-02" db="EMBL/GenBank/DDBJ databases">
        <authorList>
            <consortium name="Genoscope"/>
            <consortium name="Whitehead Institute Centre for Genome Research"/>
        </authorList>
    </citation>
    <scope>NUCLEOTIDE SEQUENCE</scope>
</reference>
<proteinExistence type="predicted"/>
<reference evidence="1" key="1">
    <citation type="journal article" date="2004" name="Nature">
        <title>Genome duplication in the teleost fish Tetraodon nigroviridis reveals the early vertebrate proto-karyotype.</title>
        <authorList>
            <person name="Jaillon O."/>
            <person name="Aury J.-M."/>
            <person name="Brunet F."/>
            <person name="Petit J.-L."/>
            <person name="Stange-Thomann N."/>
            <person name="Mauceli E."/>
            <person name="Bouneau L."/>
            <person name="Fischer C."/>
            <person name="Ozouf-Costaz C."/>
            <person name="Bernot A."/>
            <person name="Nicaud S."/>
            <person name="Jaffe D."/>
            <person name="Fisher S."/>
            <person name="Lutfalla G."/>
            <person name="Dossat C."/>
            <person name="Segurens B."/>
            <person name="Dasilva C."/>
            <person name="Salanoubat M."/>
            <person name="Levy M."/>
            <person name="Boudet N."/>
            <person name="Castellano S."/>
            <person name="Anthouard V."/>
            <person name="Jubin C."/>
            <person name="Castelli V."/>
            <person name="Katinka M."/>
            <person name="Vacherie B."/>
            <person name="Biemont C."/>
            <person name="Skalli Z."/>
            <person name="Cattolico L."/>
            <person name="Poulain J."/>
            <person name="De Berardinis V."/>
            <person name="Cruaud C."/>
            <person name="Duprat S."/>
            <person name="Brottier P."/>
            <person name="Coutanceau J.-P."/>
            <person name="Gouzy J."/>
            <person name="Parra G."/>
            <person name="Lardier G."/>
            <person name="Chapple C."/>
            <person name="McKernan K.J."/>
            <person name="McEwan P."/>
            <person name="Bosak S."/>
            <person name="Kellis M."/>
            <person name="Volff J.-N."/>
            <person name="Guigo R."/>
            <person name="Zody M.C."/>
            <person name="Mesirov J."/>
            <person name="Lindblad-Toh K."/>
            <person name="Birren B."/>
            <person name="Nusbaum C."/>
            <person name="Kahn D."/>
            <person name="Robinson-Rechavi M."/>
            <person name="Laudet V."/>
            <person name="Schachter V."/>
            <person name="Quetier F."/>
            <person name="Saurin W."/>
            <person name="Scarpelli C."/>
            <person name="Wincker P."/>
            <person name="Lander E.S."/>
            <person name="Weissenbach J."/>
            <person name="Roest Crollius H."/>
        </authorList>
    </citation>
    <scope>NUCLEOTIDE SEQUENCE [LARGE SCALE GENOMIC DNA]</scope>
</reference>
<feature type="non-terminal residue" evidence="1">
    <location>
        <position position="1"/>
    </location>
</feature>
<dbReference type="EMBL" id="CAAE01005510">
    <property type="protein sequence ID" value="CAF88765.1"/>
    <property type="molecule type" value="Genomic_DNA"/>
</dbReference>